<name>A0ABN7WQI4_GIGMA</name>
<dbReference type="EMBL" id="CAJVQB010057732">
    <property type="protein sequence ID" value="CAG8838301.1"/>
    <property type="molecule type" value="Genomic_DNA"/>
</dbReference>
<comment type="caution">
    <text evidence="1">The sequence shown here is derived from an EMBL/GenBank/DDBJ whole genome shotgun (WGS) entry which is preliminary data.</text>
</comment>
<organism evidence="1 2">
    <name type="scientific">Gigaspora margarita</name>
    <dbReference type="NCBI Taxonomy" id="4874"/>
    <lineage>
        <taxon>Eukaryota</taxon>
        <taxon>Fungi</taxon>
        <taxon>Fungi incertae sedis</taxon>
        <taxon>Mucoromycota</taxon>
        <taxon>Glomeromycotina</taxon>
        <taxon>Glomeromycetes</taxon>
        <taxon>Diversisporales</taxon>
        <taxon>Gigasporaceae</taxon>
        <taxon>Gigaspora</taxon>
    </lineage>
</organism>
<dbReference type="Proteomes" id="UP000789901">
    <property type="component" value="Unassembled WGS sequence"/>
</dbReference>
<keyword evidence="2" id="KW-1185">Reference proteome</keyword>
<proteinExistence type="predicted"/>
<protein>
    <submittedName>
        <fullName evidence="1">20251_t:CDS:1</fullName>
    </submittedName>
</protein>
<feature type="non-terminal residue" evidence="1">
    <location>
        <position position="59"/>
    </location>
</feature>
<gene>
    <name evidence="1" type="ORF">GMARGA_LOCUS33907</name>
</gene>
<evidence type="ECO:0000313" key="1">
    <source>
        <dbReference type="EMBL" id="CAG8838301.1"/>
    </source>
</evidence>
<reference evidence="1 2" key="1">
    <citation type="submission" date="2021-06" db="EMBL/GenBank/DDBJ databases">
        <authorList>
            <person name="Kallberg Y."/>
            <person name="Tangrot J."/>
            <person name="Rosling A."/>
        </authorList>
    </citation>
    <scope>NUCLEOTIDE SEQUENCE [LARGE SCALE GENOMIC DNA]</scope>
    <source>
        <strain evidence="1 2">120-4 pot B 10/14</strain>
    </source>
</reference>
<evidence type="ECO:0000313" key="2">
    <source>
        <dbReference type="Proteomes" id="UP000789901"/>
    </source>
</evidence>
<sequence length="59" mass="6967">MVNKKITIRLPSDLEKKLKYVETISGKSKEFIFQEALLKFFEGLENTPKVPELRKKKQE</sequence>
<accession>A0ABN7WQI4</accession>